<dbReference type="SUPFAM" id="SSF90123">
    <property type="entry name" value="ABC transporter transmembrane region"/>
    <property type="match status" value="1"/>
</dbReference>
<dbReference type="EMBL" id="JAOSID010000003">
    <property type="protein sequence ID" value="MDO8168066.1"/>
    <property type="molecule type" value="Genomic_DNA"/>
</dbReference>
<feature type="domain" description="ABC transmembrane type-1" evidence="10">
    <location>
        <begin position="16"/>
        <end position="299"/>
    </location>
</feature>
<evidence type="ECO:0000256" key="4">
    <source>
        <dbReference type="ARBA" id="ARBA00022741"/>
    </source>
</evidence>
<gene>
    <name evidence="11" type="ORF">OC680_01025</name>
</gene>
<dbReference type="InterPro" id="IPR011527">
    <property type="entry name" value="ABC1_TM_dom"/>
</dbReference>
<dbReference type="GO" id="GO:0005524">
    <property type="term" value="F:ATP binding"/>
    <property type="evidence" value="ECO:0007669"/>
    <property type="project" value="UniProtKB-KW"/>
</dbReference>
<dbReference type="PROSITE" id="PS50929">
    <property type="entry name" value="ABC_TM1F"/>
    <property type="match status" value="1"/>
</dbReference>
<dbReference type="Gene3D" id="3.40.50.300">
    <property type="entry name" value="P-loop containing nucleotide triphosphate hydrolases"/>
    <property type="match status" value="1"/>
</dbReference>
<keyword evidence="3 8" id="KW-0812">Transmembrane</keyword>
<feature type="transmembrane region" description="Helical" evidence="8">
    <location>
        <begin position="240"/>
        <end position="259"/>
    </location>
</feature>
<dbReference type="RefSeq" id="WP_304515269.1">
    <property type="nucleotide sequence ID" value="NZ_JAOSID010000003.1"/>
</dbReference>
<comment type="similarity">
    <text evidence="2">Belongs to the ABC transporter superfamily.</text>
</comment>
<name>A0ABT9DEQ0_9MOLU</name>
<comment type="subcellular location">
    <subcellularLocation>
        <location evidence="1">Cell membrane</location>
        <topology evidence="1">Multi-pass membrane protein</topology>
    </subcellularLocation>
</comment>
<dbReference type="InterPro" id="IPR003439">
    <property type="entry name" value="ABC_transporter-like_ATP-bd"/>
</dbReference>
<dbReference type="PROSITE" id="PS50893">
    <property type="entry name" value="ABC_TRANSPORTER_2"/>
    <property type="match status" value="1"/>
</dbReference>
<dbReference type="InterPro" id="IPR036640">
    <property type="entry name" value="ABC1_TM_sf"/>
</dbReference>
<dbReference type="CDD" id="cd18548">
    <property type="entry name" value="ABC_6TM_Tm287_like"/>
    <property type="match status" value="1"/>
</dbReference>
<feature type="transmembrane region" description="Helical" evidence="8">
    <location>
        <begin position="127"/>
        <end position="146"/>
    </location>
</feature>
<keyword evidence="6 8" id="KW-1133">Transmembrane helix</keyword>
<evidence type="ECO:0000256" key="3">
    <source>
        <dbReference type="ARBA" id="ARBA00022692"/>
    </source>
</evidence>
<evidence type="ECO:0000259" key="9">
    <source>
        <dbReference type="PROSITE" id="PS50893"/>
    </source>
</evidence>
<organism evidence="11 12">
    <name type="scientific">Candidatus Phytoplasma melaleucae</name>
    <dbReference type="NCBI Taxonomy" id="2982630"/>
    <lineage>
        <taxon>Bacteria</taxon>
        <taxon>Bacillati</taxon>
        <taxon>Mycoplasmatota</taxon>
        <taxon>Mollicutes</taxon>
        <taxon>Acholeplasmatales</taxon>
        <taxon>Acholeplasmataceae</taxon>
        <taxon>Candidatus Phytoplasma</taxon>
    </lineage>
</organism>
<evidence type="ECO:0000256" key="2">
    <source>
        <dbReference type="ARBA" id="ARBA00005417"/>
    </source>
</evidence>
<reference evidence="11 12" key="1">
    <citation type="journal article" date="2023" name="Int. J. Syst. Evol. Microbiol.">
        <title>The observation of taxonomic boundaries for the 16SrII and 16SrXXV phytoplasmas using genome-based delimitation.</title>
        <authorList>
            <person name="Rodrigues Jardim B."/>
            <person name="Tran-Nguyen L.T.T."/>
            <person name="Gambley C."/>
            <person name="Al-Sadi A.M."/>
            <person name="Al-Subhi A.M."/>
            <person name="Foissac X."/>
            <person name="Salar P."/>
            <person name="Cai H."/>
            <person name="Yang J.Y."/>
            <person name="Davis R."/>
            <person name="Jones L."/>
            <person name="Rodoni B."/>
            <person name="Constable F.E."/>
        </authorList>
    </citation>
    <scope>NUCLEOTIDE SEQUENCE [LARGE SCALE GENOMIC DNA]</scope>
    <source>
        <strain evidence="11">BAWM-155c</strain>
    </source>
</reference>
<protein>
    <submittedName>
        <fullName evidence="11">ABC transporter ATP-binding protein/permease</fullName>
    </submittedName>
</protein>
<evidence type="ECO:0000256" key="5">
    <source>
        <dbReference type="ARBA" id="ARBA00022840"/>
    </source>
</evidence>
<keyword evidence="4" id="KW-0547">Nucleotide-binding</keyword>
<evidence type="ECO:0000313" key="11">
    <source>
        <dbReference type="EMBL" id="MDO8168066.1"/>
    </source>
</evidence>
<keyword evidence="7 8" id="KW-0472">Membrane</keyword>
<dbReference type="PANTHER" id="PTHR24221:SF276">
    <property type="entry name" value="ABC TRANSPORTER, ATP-BINDING_PERMEASE PROTEIN"/>
    <property type="match status" value="1"/>
</dbReference>
<dbReference type="Pfam" id="PF00005">
    <property type="entry name" value="ABC_tran"/>
    <property type="match status" value="1"/>
</dbReference>
<evidence type="ECO:0000256" key="6">
    <source>
        <dbReference type="ARBA" id="ARBA00022989"/>
    </source>
</evidence>
<feature type="transmembrane region" description="Helical" evidence="8">
    <location>
        <begin position="48"/>
        <end position="71"/>
    </location>
</feature>
<dbReference type="Gene3D" id="1.20.1560.10">
    <property type="entry name" value="ABC transporter type 1, transmembrane domain"/>
    <property type="match status" value="1"/>
</dbReference>
<evidence type="ECO:0000259" key="10">
    <source>
        <dbReference type="PROSITE" id="PS50929"/>
    </source>
</evidence>
<dbReference type="PANTHER" id="PTHR24221">
    <property type="entry name" value="ATP-BINDING CASSETTE SUB-FAMILY B"/>
    <property type="match status" value="1"/>
</dbReference>
<comment type="caution">
    <text evidence="11">The sequence shown here is derived from an EMBL/GenBank/DDBJ whole genome shotgun (WGS) entry which is preliminary data.</text>
</comment>
<evidence type="ECO:0000256" key="8">
    <source>
        <dbReference type="SAM" id="Phobius"/>
    </source>
</evidence>
<keyword evidence="5 11" id="KW-0067">ATP-binding</keyword>
<accession>A0ABT9DEQ0</accession>
<evidence type="ECO:0000256" key="1">
    <source>
        <dbReference type="ARBA" id="ARBA00004651"/>
    </source>
</evidence>
<dbReference type="Proteomes" id="UP001172036">
    <property type="component" value="Unassembled WGS sequence"/>
</dbReference>
<dbReference type="Pfam" id="PF00664">
    <property type="entry name" value="ABC_membrane"/>
    <property type="match status" value="1"/>
</dbReference>
<feature type="transmembrane region" description="Helical" evidence="8">
    <location>
        <begin position="15"/>
        <end position="36"/>
    </location>
</feature>
<feature type="domain" description="ABC transporter" evidence="9">
    <location>
        <begin position="333"/>
        <end position="568"/>
    </location>
</feature>
<evidence type="ECO:0000313" key="12">
    <source>
        <dbReference type="Proteomes" id="UP001172036"/>
    </source>
</evidence>
<dbReference type="SUPFAM" id="SSF52540">
    <property type="entry name" value="P-loop containing nucleoside triphosphate hydrolases"/>
    <property type="match status" value="1"/>
</dbReference>
<dbReference type="InterPro" id="IPR039421">
    <property type="entry name" value="Type_1_exporter"/>
</dbReference>
<feature type="transmembrane region" description="Helical" evidence="8">
    <location>
        <begin position="152"/>
        <end position="172"/>
    </location>
</feature>
<sequence>MKLVFQYIFQYKKMILLNILSVLLIACGEIGIPSLIGKYIIDNPPTSQNFIIIVMSLIILVICAICGNLIINFCSAKTSSLIFEDLSNDLFHKIQTFSIIEMKKIGVPALINRSIFDINQIVNFVSALYRAAIVAPIMLTISLIFICKTYISFTYSICAVIPCLVIVLIFIIKKNYVLSQQKQKILEEINSKIRENLTGIKIIKTLNTSSYEETKFATINSNYTTLIIKLFNSMLSIEPFFYLLLNISIIITTGLGAYVLKKGNGYDLQLGGLYNCINLQYHILFSILNFLLLFMVFPKTLVASRKIESLLKIEPIIKNNPQNIVLSNQIVSLEFKNVTFQYPQTSTPILKNINLRANVSELIAFVGSTGSGKSTLVNLIPRLIDPTKGCVLINNIDIKNYELKSLRKKIGLVSQKNILFQGTIFSNLLFGHEHADEKQMLQKAQMAQSYDFITKSKNQLQESVSEFGANFSGGQKQRLSITKTFLKQPDIYIFDDSFSALDYQTDLAIRQNFDSFKQNAIIIVVAQRLNSILDADKIIVLEHGQIVDMGKHEQLMKRCQTYQNIAFSQKVKEVLA</sequence>
<keyword evidence="12" id="KW-1185">Reference proteome</keyword>
<dbReference type="SMART" id="SM00382">
    <property type="entry name" value="AAA"/>
    <property type="match status" value="1"/>
</dbReference>
<proteinExistence type="inferred from homology"/>
<dbReference type="InterPro" id="IPR027417">
    <property type="entry name" value="P-loop_NTPase"/>
</dbReference>
<feature type="transmembrane region" description="Helical" evidence="8">
    <location>
        <begin position="279"/>
        <end position="297"/>
    </location>
</feature>
<evidence type="ECO:0000256" key="7">
    <source>
        <dbReference type="ARBA" id="ARBA00023136"/>
    </source>
</evidence>
<dbReference type="InterPro" id="IPR003593">
    <property type="entry name" value="AAA+_ATPase"/>
</dbReference>
<dbReference type="PROSITE" id="PS51257">
    <property type="entry name" value="PROKAR_LIPOPROTEIN"/>
    <property type="match status" value="1"/>
</dbReference>